<dbReference type="Proteomes" id="UP000430670">
    <property type="component" value="Unassembled WGS sequence"/>
</dbReference>
<dbReference type="PANTHER" id="PTHR38441:SF1">
    <property type="entry name" value="MEMBRANE PROTEIN"/>
    <property type="match status" value="1"/>
</dbReference>
<comment type="caution">
    <text evidence="2">The sequence shown here is derived from an EMBL/GenBank/DDBJ whole genome shotgun (WGS) entry which is preliminary data.</text>
</comment>
<reference evidence="2 3" key="1">
    <citation type="submission" date="2019-11" db="EMBL/GenBank/DDBJ databases">
        <title>Whole-genome sequence of a the green, strictly anaerobic photosynthetic bacterium Heliobacillus mobilis DSM 6151.</title>
        <authorList>
            <person name="Kyndt J.A."/>
            <person name="Meyer T.E."/>
        </authorList>
    </citation>
    <scope>NUCLEOTIDE SEQUENCE [LARGE SCALE GENOMIC DNA]</scope>
    <source>
        <strain evidence="2 3">DSM 6151</strain>
    </source>
</reference>
<dbReference type="InterPro" id="IPR007436">
    <property type="entry name" value="DUF485"/>
</dbReference>
<dbReference type="Pfam" id="PF04341">
    <property type="entry name" value="DUF485"/>
    <property type="match status" value="1"/>
</dbReference>
<feature type="transmembrane region" description="Helical" evidence="1">
    <location>
        <begin position="74"/>
        <end position="96"/>
    </location>
</feature>
<organism evidence="2 3">
    <name type="scientific">Heliobacterium mobile</name>
    <name type="common">Heliobacillus mobilis</name>
    <dbReference type="NCBI Taxonomy" id="28064"/>
    <lineage>
        <taxon>Bacteria</taxon>
        <taxon>Bacillati</taxon>
        <taxon>Bacillota</taxon>
        <taxon>Clostridia</taxon>
        <taxon>Eubacteriales</taxon>
        <taxon>Heliobacteriaceae</taxon>
        <taxon>Heliobacterium</taxon>
    </lineage>
</organism>
<dbReference type="AlphaFoldDB" id="A0A6I3SIL3"/>
<evidence type="ECO:0000313" key="2">
    <source>
        <dbReference type="EMBL" id="MTV48739.1"/>
    </source>
</evidence>
<keyword evidence="1" id="KW-0812">Transmembrane</keyword>
<accession>A0A6I3SIL3</accession>
<evidence type="ECO:0000313" key="3">
    <source>
        <dbReference type="Proteomes" id="UP000430670"/>
    </source>
</evidence>
<dbReference type="PANTHER" id="PTHR38441">
    <property type="entry name" value="INTEGRAL MEMBRANE PROTEIN-RELATED"/>
    <property type="match status" value="1"/>
</dbReference>
<dbReference type="OrthoDB" id="2886991at2"/>
<feature type="transmembrane region" description="Helical" evidence="1">
    <location>
        <begin position="40"/>
        <end position="62"/>
    </location>
</feature>
<dbReference type="EMBL" id="WNKU01000006">
    <property type="protein sequence ID" value="MTV48739.1"/>
    <property type="molecule type" value="Genomic_DNA"/>
</dbReference>
<gene>
    <name evidence="2" type="ORF">GJ688_07065</name>
</gene>
<name>A0A6I3SIL3_HELMO</name>
<proteinExistence type="predicted"/>
<keyword evidence="3" id="KW-1185">Reference proteome</keyword>
<protein>
    <submittedName>
        <fullName evidence="2">DUF485 domain-containing protein</fullName>
    </submittedName>
</protein>
<evidence type="ECO:0000256" key="1">
    <source>
        <dbReference type="SAM" id="Phobius"/>
    </source>
</evidence>
<keyword evidence="1" id="KW-0472">Membrane</keyword>
<keyword evidence="1" id="KW-1133">Transmembrane helix</keyword>
<sequence length="120" mass="13710">MAAAGETHWELKQPRESDARWAEISESEEFRGLMRAKAKFLIPAIIFSFAYYFALPLSVGYFPNIMNTKVFGPINLAYLFALSQFFVAWAVAFLYARVAGKKFDATVERIKENVRGRDSE</sequence>